<dbReference type="AlphaFoldDB" id="A0A426ZG38"/>
<organism evidence="1 2">
    <name type="scientific">Ensete ventricosum</name>
    <name type="common">Abyssinian banana</name>
    <name type="synonym">Musa ensete</name>
    <dbReference type="NCBI Taxonomy" id="4639"/>
    <lineage>
        <taxon>Eukaryota</taxon>
        <taxon>Viridiplantae</taxon>
        <taxon>Streptophyta</taxon>
        <taxon>Embryophyta</taxon>
        <taxon>Tracheophyta</taxon>
        <taxon>Spermatophyta</taxon>
        <taxon>Magnoliopsida</taxon>
        <taxon>Liliopsida</taxon>
        <taxon>Zingiberales</taxon>
        <taxon>Musaceae</taxon>
        <taxon>Ensete</taxon>
    </lineage>
</organism>
<reference evidence="1 2" key="1">
    <citation type="journal article" date="2014" name="Agronomy (Basel)">
        <title>A Draft Genome Sequence for Ensete ventricosum, the Drought-Tolerant Tree Against Hunger.</title>
        <authorList>
            <person name="Harrison J."/>
            <person name="Moore K.A."/>
            <person name="Paszkiewicz K."/>
            <person name="Jones T."/>
            <person name="Grant M."/>
            <person name="Ambacheew D."/>
            <person name="Muzemil S."/>
            <person name="Studholme D.J."/>
        </authorList>
    </citation>
    <scope>NUCLEOTIDE SEQUENCE [LARGE SCALE GENOMIC DNA]</scope>
</reference>
<name>A0A426ZG38_ENSVE</name>
<protein>
    <submittedName>
        <fullName evidence="1">Uncharacterized protein</fullName>
    </submittedName>
</protein>
<evidence type="ECO:0000313" key="2">
    <source>
        <dbReference type="Proteomes" id="UP000287651"/>
    </source>
</evidence>
<accession>A0A426ZG38</accession>
<gene>
    <name evidence="1" type="ORF">B296_00002483</name>
</gene>
<comment type="caution">
    <text evidence="1">The sequence shown here is derived from an EMBL/GenBank/DDBJ whole genome shotgun (WGS) entry which is preliminary data.</text>
</comment>
<dbReference type="Proteomes" id="UP000287651">
    <property type="component" value="Unassembled WGS sequence"/>
</dbReference>
<dbReference type="EMBL" id="AMZH03006788">
    <property type="protein sequence ID" value="RRT62937.1"/>
    <property type="molecule type" value="Genomic_DNA"/>
</dbReference>
<proteinExistence type="predicted"/>
<sequence>MAVEGAVGLGMAGQGATLVLRASWFNRSSWICAKEIIAIRVYDCRAFTSPRISGFRPQGKYLKVVYQTNLYFG</sequence>
<evidence type="ECO:0000313" key="1">
    <source>
        <dbReference type="EMBL" id="RRT62937.1"/>
    </source>
</evidence>